<feature type="chain" id="PRO_5044815666" evidence="2">
    <location>
        <begin position="19"/>
        <end position="137"/>
    </location>
</feature>
<comment type="caution">
    <text evidence="3">The sequence shown here is derived from an EMBL/GenBank/DDBJ whole genome shotgun (WGS) entry which is preliminary data.</text>
</comment>
<feature type="compositionally biased region" description="Basic residues" evidence="1">
    <location>
        <begin position="124"/>
        <end position="137"/>
    </location>
</feature>
<dbReference type="Proteomes" id="UP001620626">
    <property type="component" value="Unassembled WGS sequence"/>
</dbReference>
<feature type="signal peptide" evidence="2">
    <location>
        <begin position="1"/>
        <end position="18"/>
    </location>
</feature>
<gene>
    <name evidence="3" type="ORF">niasHT_025969</name>
</gene>
<dbReference type="EMBL" id="JBICBT010000711">
    <property type="protein sequence ID" value="KAL3104466.1"/>
    <property type="molecule type" value="Genomic_DNA"/>
</dbReference>
<feature type="compositionally biased region" description="Polar residues" evidence="1">
    <location>
        <begin position="111"/>
        <end position="122"/>
    </location>
</feature>
<evidence type="ECO:0000256" key="2">
    <source>
        <dbReference type="SAM" id="SignalP"/>
    </source>
</evidence>
<organism evidence="3 4">
    <name type="scientific">Heterodera trifolii</name>
    <dbReference type="NCBI Taxonomy" id="157864"/>
    <lineage>
        <taxon>Eukaryota</taxon>
        <taxon>Metazoa</taxon>
        <taxon>Ecdysozoa</taxon>
        <taxon>Nematoda</taxon>
        <taxon>Chromadorea</taxon>
        <taxon>Rhabditida</taxon>
        <taxon>Tylenchina</taxon>
        <taxon>Tylenchomorpha</taxon>
        <taxon>Tylenchoidea</taxon>
        <taxon>Heteroderidae</taxon>
        <taxon>Heteroderinae</taxon>
        <taxon>Heterodera</taxon>
    </lineage>
</organism>
<keyword evidence="2" id="KW-0732">Signal</keyword>
<name>A0ABD2KNJ0_9BILA</name>
<keyword evidence="4" id="KW-1185">Reference proteome</keyword>
<evidence type="ECO:0000313" key="3">
    <source>
        <dbReference type="EMBL" id="KAL3104466.1"/>
    </source>
</evidence>
<feature type="compositionally biased region" description="Basic and acidic residues" evidence="1">
    <location>
        <begin position="82"/>
        <end position="105"/>
    </location>
</feature>
<proteinExistence type="predicted"/>
<dbReference type="AlphaFoldDB" id="A0ABD2KNJ0"/>
<feature type="region of interest" description="Disordered" evidence="1">
    <location>
        <begin position="78"/>
        <end position="137"/>
    </location>
</feature>
<reference evidence="3 4" key="1">
    <citation type="submission" date="2024-10" db="EMBL/GenBank/DDBJ databases">
        <authorList>
            <person name="Kim D."/>
        </authorList>
    </citation>
    <scope>NUCLEOTIDE SEQUENCE [LARGE SCALE GENOMIC DNA]</scope>
    <source>
        <strain evidence="3">BH-2024</strain>
    </source>
</reference>
<accession>A0ABD2KNJ0</accession>
<protein>
    <submittedName>
        <fullName evidence="3">Uncharacterized protein</fullName>
    </submittedName>
</protein>
<evidence type="ECO:0000256" key="1">
    <source>
        <dbReference type="SAM" id="MobiDB-lite"/>
    </source>
</evidence>
<evidence type="ECO:0000313" key="4">
    <source>
        <dbReference type="Proteomes" id="UP001620626"/>
    </source>
</evidence>
<sequence length="137" mass="15604">MHSLFIILCFFFFRCVFATNETNFGSDADEGTFGNGTMAKAQQSPRIKWTDEEKPTADELLQNTQLFRTANAKRFQSLMSSNEERATRDEAARLRSVTKEVEEKLGLAPSPGTNRQGPTTFGISRKRGKRRKRRKAH</sequence>